<evidence type="ECO:0000256" key="2">
    <source>
        <dbReference type="ARBA" id="ARBA00023015"/>
    </source>
</evidence>
<evidence type="ECO:0000256" key="4">
    <source>
        <dbReference type="ARBA" id="ARBA00023163"/>
    </source>
</evidence>
<keyword evidence="2" id="KW-0805">Transcription regulation</keyword>
<gene>
    <name evidence="6" type="ORF">HannXRQ_Chr07g0185921</name>
</gene>
<name>A0A251U9N3_HELAN</name>
<keyword evidence="3 6" id="KW-0238">DNA-binding</keyword>
<accession>A0A251U9N3</accession>
<sequence length="86" mass="9703">MPPAFVKIIYDASPSWLPLPPFYNDGVGNLGYPVGHVMLRIGPQLWHVYIKVTISGCFITDGWSNVFTDLGMEDKDFIFLRSLLIT</sequence>
<evidence type="ECO:0000313" key="7">
    <source>
        <dbReference type="Proteomes" id="UP000215914"/>
    </source>
</evidence>
<evidence type="ECO:0000256" key="1">
    <source>
        <dbReference type="ARBA" id="ARBA00004123"/>
    </source>
</evidence>
<dbReference type="InParanoid" id="A0A251U9N3"/>
<dbReference type="EMBL" id="CM007896">
    <property type="protein sequence ID" value="OTG19799.1"/>
    <property type="molecule type" value="Genomic_DNA"/>
</dbReference>
<proteinExistence type="predicted"/>
<evidence type="ECO:0000313" key="6">
    <source>
        <dbReference type="EMBL" id="OTG19799.1"/>
    </source>
</evidence>
<evidence type="ECO:0000256" key="5">
    <source>
        <dbReference type="ARBA" id="ARBA00023242"/>
    </source>
</evidence>
<protein>
    <submittedName>
        <fullName evidence="6">Putative DNA-binding pseudobarrel domain-containing protein</fullName>
    </submittedName>
</protein>
<dbReference type="Proteomes" id="UP000215914">
    <property type="component" value="Chromosome 7"/>
</dbReference>
<reference evidence="7" key="1">
    <citation type="journal article" date="2017" name="Nature">
        <title>The sunflower genome provides insights into oil metabolism, flowering and Asterid evolution.</title>
        <authorList>
            <person name="Badouin H."/>
            <person name="Gouzy J."/>
            <person name="Grassa C.J."/>
            <person name="Murat F."/>
            <person name="Staton S.E."/>
            <person name="Cottret L."/>
            <person name="Lelandais-Briere C."/>
            <person name="Owens G.L."/>
            <person name="Carrere S."/>
            <person name="Mayjonade B."/>
            <person name="Legrand L."/>
            <person name="Gill N."/>
            <person name="Kane N.C."/>
            <person name="Bowers J.E."/>
            <person name="Hubner S."/>
            <person name="Bellec A."/>
            <person name="Berard A."/>
            <person name="Berges H."/>
            <person name="Blanchet N."/>
            <person name="Boniface M.C."/>
            <person name="Brunel D."/>
            <person name="Catrice O."/>
            <person name="Chaidir N."/>
            <person name="Claudel C."/>
            <person name="Donnadieu C."/>
            <person name="Faraut T."/>
            <person name="Fievet G."/>
            <person name="Helmstetter N."/>
            <person name="King M."/>
            <person name="Knapp S.J."/>
            <person name="Lai Z."/>
            <person name="Le Paslier M.C."/>
            <person name="Lippi Y."/>
            <person name="Lorenzon L."/>
            <person name="Mandel J.R."/>
            <person name="Marage G."/>
            <person name="Marchand G."/>
            <person name="Marquand E."/>
            <person name="Bret-Mestries E."/>
            <person name="Morien E."/>
            <person name="Nambeesan S."/>
            <person name="Nguyen T."/>
            <person name="Pegot-Espagnet P."/>
            <person name="Pouilly N."/>
            <person name="Raftis F."/>
            <person name="Sallet E."/>
            <person name="Schiex T."/>
            <person name="Thomas J."/>
            <person name="Vandecasteele C."/>
            <person name="Vares D."/>
            <person name="Vear F."/>
            <person name="Vautrin S."/>
            <person name="Crespi M."/>
            <person name="Mangin B."/>
            <person name="Burke J.M."/>
            <person name="Salse J."/>
            <person name="Munos S."/>
            <person name="Vincourt P."/>
            <person name="Rieseberg L.H."/>
            <person name="Langlade N.B."/>
        </authorList>
    </citation>
    <scope>NUCLEOTIDE SEQUENCE [LARGE SCALE GENOMIC DNA]</scope>
    <source>
        <strain evidence="7">cv. SF193</strain>
    </source>
</reference>
<organism evidence="6 7">
    <name type="scientific">Helianthus annuus</name>
    <name type="common">Common sunflower</name>
    <dbReference type="NCBI Taxonomy" id="4232"/>
    <lineage>
        <taxon>Eukaryota</taxon>
        <taxon>Viridiplantae</taxon>
        <taxon>Streptophyta</taxon>
        <taxon>Embryophyta</taxon>
        <taxon>Tracheophyta</taxon>
        <taxon>Spermatophyta</taxon>
        <taxon>Magnoliopsida</taxon>
        <taxon>eudicotyledons</taxon>
        <taxon>Gunneridae</taxon>
        <taxon>Pentapetalae</taxon>
        <taxon>asterids</taxon>
        <taxon>campanulids</taxon>
        <taxon>Asterales</taxon>
        <taxon>Asteraceae</taxon>
        <taxon>Asteroideae</taxon>
        <taxon>Heliantheae alliance</taxon>
        <taxon>Heliantheae</taxon>
        <taxon>Helianthus</taxon>
    </lineage>
</organism>
<dbReference type="InterPro" id="IPR015300">
    <property type="entry name" value="DNA-bd_pseudobarrel_sf"/>
</dbReference>
<dbReference type="SUPFAM" id="SSF101936">
    <property type="entry name" value="DNA-binding pseudobarrel domain"/>
    <property type="match status" value="1"/>
</dbReference>
<dbReference type="GO" id="GO:0005634">
    <property type="term" value="C:nucleus"/>
    <property type="evidence" value="ECO:0007669"/>
    <property type="project" value="UniProtKB-SubCell"/>
</dbReference>
<dbReference type="AlphaFoldDB" id="A0A251U9N3"/>
<keyword evidence="4" id="KW-0804">Transcription</keyword>
<keyword evidence="5" id="KW-0539">Nucleus</keyword>
<keyword evidence="7" id="KW-1185">Reference proteome</keyword>
<dbReference type="GO" id="GO:0003677">
    <property type="term" value="F:DNA binding"/>
    <property type="evidence" value="ECO:0007669"/>
    <property type="project" value="UniProtKB-KW"/>
</dbReference>
<evidence type="ECO:0000256" key="3">
    <source>
        <dbReference type="ARBA" id="ARBA00023125"/>
    </source>
</evidence>
<comment type="subcellular location">
    <subcellularLocation>
        <location evidence="1">Nucleus</location>
    </subcellularLocation>
</comment>